<dbReference type="AlphaFoldDB" id="A0A4R2RFZ8"/>
<dbReference type="RefSeq" id="WP_243649555.1">
    <property type="nucleotide sequence ID" value="NZ_SLXV01000053.1"/>
</dbReference>
<dbReference type="SFLD" id="SFLDG01129">
    <property type="entry name" value="C1.5:_HAD__Beta-PGM__Phosphata"/>
    <property type="match status" value="1"/>
</dbReference>
<evidence type="ECO:0000313" key="1">
    <source>
        <dbReference type="EMBL" id="TCP62582.1"/>
    </source>
</evidence>
<dbReference type="InterPro" id="IPR023214">
    <property type="entry name" value="HAD_sf"/>
</dbReference>
<dbReference type="GO" id="GO:0006281">
    <property type="term" value="P:DNA repair"/>
    <property type="evidence" value="ECO:0007669"/>
    <property type="project" value="TreeGrafter"/>
</dbReference>
<dbReference type="Pfam" id="PF00702">
    <property type="entry name" value="Hydrolase"/>
    <property type="match status" value="1"/>
</dbReference>
<gene>
    <name evidence="1" type="ORF">EDD57_15318</name>
</gene>
<dbReference type="PANTHER" id="PTHR43434">
    <property type="entry name" value="PHOSPHOGLYCOLATE PHOSPHATASE"/>
    <property type="match status" value="1"/>
</dbReference>
<dbReference type="Proteomes" id="UP000294746">
    <property type="component" value="Unassembled WGS sequence"/>
</dbReference>
<reference evidence="1 2" key="1">
    <citation type="submission" date="2019-03" db="EMBL/GenBank/DDBJ databases">
        <title>Genomic Encyclopedia of Type Strains, Phase IV (KMG-IV): sequencing the most valuable type-strain genomes for metagenomic binning, comparative biology and taxonomic classification.</title>
        <authorList>
            <person name="Goeker M."/>
        </authorList>
    </citation>
    <scope>NUCLEOTIDE SEQUENCE [LARGE SCALE GENOMIC DNA]</scope>
    <source>
        <strain evidence="1 2">DSM 46831</strain>
    </source>
</reference>
<dbReference type="Gene3D" id="3.40.50.1000">
    <property type="entry name" value="HAD superfamily/HAD-like"/>
    <property type="match status" value="1"/>
</dbReference>
<dbReference type="InterPro" id="IPR050155">
    <property type="entry name" value="HAD-like_hydrolase_sf"/>
</dbReference>
<dbReference type="GO" id="GO:0008967">
    <property type="term" value="F:phosphoglycolate phosphatase activity"/>
    <property type="evidence" value="ECO:0007669"/>
    <property type="project" value="TreeGrafter"/>
</dbReference>
<dbReference type="SUPFAM" id="SSF56784">
    <property type="entry name" value="HAD-like"/>
    <property type="match status" value="1"/>
</dbReference>
<proteinExistence type="predicted"/>
<accession>A0A4R2RFZ8</accession>
<dbReference type="EMBL" id="SLXV01000053">
    <property type="protein sequence ID" value="TCP62582.1"/>
    <property type="molecule type" value="Genomic_DNA"/>
</dbReference>
<evidence type="ECO:0000313" key="2">
    <source>
        <dbReference type="Proteomes" id="UP000294746"/>
    </source>
</evidence>
<dbReference type="SFLD" id="SFLDS00003">
    <property type="entry name" value="Haloacid_Dehalogenase"/>
    <property type="match status" value="1"/>
</dbReference>
<organism evidence="1 2">
    <name type="scientific">Baia soyae</name>
    <dbReference type="NCBI Taxonomy" id="1544746"/>
    <lineage>
        <taxon>Bacteria</taxon>
        <taxon>Bacillati</taxon>
        <taxon>Bacillota</taxon>
        <taxon>Bacilli</taxon>
        <taxon>Bacillales</taxon>
        <taxon>Thermoactinomycetaceae</taxon>
        <taxon>Baia</taxon>
    </lineage>
</organism>
<dbReference type="PANTHER" id="PTHR43434:SF1">
    <property type="entry name" value="PHOSPHOGLYCOLATE PHOSPHATASE"/>
    <property type="match status" value="1"/>
</dbReference>
<dbReference type="InterPro" id="IPR036412">
    <property type="entry name" value="HAD-like_sf"/>
</dbReference>
<protein>
    <submittedName>
        <fullName evidence="1">HAD-hyrolase-like protein</fullName>
    </submittedName>
</protein>
<comment type="caution">
    <text evidence="1">The sequence shown here is derived from an EMBL/GenBank/DDBJ whole genome shotgun (WGS) entry which is preliminary data.</text>
</comment>
<name>A0A4R2RFZ8_9BACL</name>
<keyword evidence="2" id="KW-1185">Reference proteome</keyword>
<sequence length="381" mass="43850">MIYDLVLFDVDGVFLSEERCFDTSALAVWELLYGPHFLGLNGEHFTTNPTEEEIRRIRTDVFCDDQVLTWMKDRGINANWDMVYLAFTVQLCLLLKEMKKIEEEKVTAWLREGIDESVLQECRSLIRQHDLPFQPDFKKFLHFFEEKETKLNRQELLCYFNPFSKQSLGVDTEQFSRNSDLWRIGHSVFQEWYLGDDLYTEVPRVRGKKGYVFQEIALAEPASIRNAIEKLKKQGIRLGIGTGRPTIETEIPLKELGLYDYFEEDRIVSATDVVVAEQTYPHYAPLGKPGPYTYVKGYLTKKSTVEECVQLPLPLPTDQGKRILIVGDSIADYLAARKMGCDFAATLTGLTGQAARGKFEELEADYILNDVTEILDIFDID</sequence>